<sequence>MTQTTDTTDLTSRPVSAVIRQIAVPASVGFFFNTMFNVVDTWWAGRIDTQAVAALALSLPVYFIITALASGIGTGSTALMGSALGAKDRKQASFIAVQMLSFGIFVSIFLAWFGLTFSPSIFGWLGAEGHYLETCLAYMNPIFACNIATVAIFLFNAILQSQGDTKSFRNVLVFGATLNIALDPWFIYGGFGLPALGLQGVAWSTVIIQAFGAIYLGYRARQTGLVVTNAGKNLIPHPTLYADIARQGFPAALNSMTIALGFFVIFKFVSGFGPEAAAAYGIATRIDQIVLLPSIGLSVAALTVTAQNYGANRIDRIRESVRKNLKYGAILLLPLSIPIFLLAEPLMRFFTSDPAVISIGAEYLRIDAFTLYGYVIIFVATSTLQGMKRPLFAIWMGLARQVVAPFALFTLFTAVLGYGTISLWLSILAIVWISAAIASWYAMKVIRQVEKTQ</sequence>
<dbReference type="NCBIfam" id="TIGR00797">
    <property type="entry name" value="matE"/>
    <property type="match status" value="1"/>
</dbReference>
<feature type="transmembrane region" description="Helical" evidence="7">
    <location>
        <begin position="94"/>
        <end position="117"/>
    </location>
</feature>
<comment type="subcellular location">
    <subcellularLocation>
        <location evidence="1">Cell membrane</location>
        <topology evidence="1">Multi-pass membrane protein</topology>
    </subcellularLocation>
</comment>
<feature type="transmembrane region" description="Helical" evidence="7">
    <location>
        <begin position="51"/>
        <end position="73"/>
    </location>
</feature>
<evidence type="ECO:0000313" key="8">
    <source>
        <dbReference type="EMBL" id="BDQ38398.1"/>
    </source>
</evidence>
<feature type="transmembrane region" description="Helical" evidence="7">
    <location>
        <begin position="251"/>
        <end position="269"/>
    </location>
</feature>
<gene>
    <name evidence="8" type="ORF">SYK_27580</name>
</gene>
<feature type="transmembrane region" description="Helical" evidence="7">
    <location>
        <begin position="289"/>
        <end position="306"/>
    </location>
</feature>
<evidence type="ECO:0000256" key="7">
    <source>
        <dbReference type="SAM" id="Phobius"/>
    </source>
</evidence>
<dbReference type="RefSeq" id="WP_281760895.1">
    <property type="nucleotide sequence ID" value="NZ_AP026709.1"/>
</dbReference>
<evidence type="ECO:0000313" key="9">
    <source>
        <dbReference type="Proteomes" id="UP001317742"/>
    </source>
</evidence>
<keyword evidence="9" id="KW-1185">Reference proteome</keyword>
<dbReference type="PANTHER" id="PTHR43549">
    <property type="entry name" value="MULTIDRUG RESISTANCE PROTEIN YPNP-RELATED"/>
    <property type="match status" value="1"/>
</dbReference>
<keyword evidence="5 7" id="KW-1133">Transmembrane helix</keyword>
<organism evidence="8 9">
    <name type="scientific">Pseudodesulfovibrio nedwellii</name>
    <dbReference type="NCBI Taxonomy" id="2973072"/>
    <lineage>
        <taxon>Bacteria</taxon>
        <taxon>Pseudomonadati</taxon>
        <taxon>Thermodesulfobacteriota</taxon>
        <taxon>Desulfovibrionia</taxon>
        <taxon>Desulfovibrionales</taxon>
        <taxon>Desulfovibrionaceae</taxon>
    </lineage>
</organism>
<protein>
    <submittedName>
        <fullName evidence="8">MATE family efflux transporter</fullName>
    </submittedName>
</protein>
<feature type="transmembrane region" description="Helical" evidence="7">
    <location>
        <begin position="171"/>
        <end position="188"/>
    </location>
</feature>
<dbReference type="InterPro" id="IPR052031">
    <property type="entry name" value="Membrane_Transporter-Flippase"/>
</dbReference>
<dbReference type="InterPro" id="IPR048279">
    <property type="entry name" value="MdtK-like"/>
</dbReference>
<evidence type="ECO:0000256" key="1">
    <source>
        <dbReference type="ARBA" id="ARBA00004651"/>
    </source>
</evidence>
<feature type="transmembrane region" description="Helical" evidence="7">
    <location>
        <begin position="137"/>
        <end position="159"/>
    </location>
</feature>
<name>A0ABM8B3K1_9BACT</name>
<feature type="transmembrane region" description="Helical" evidence="7">
    <location>
        <begin position="421"/>
        <end position="443"/>
    </location>
</feature>
<evidence type="ECO:0000256" key="6">
    <source>
        <dbReference type="ARBA" id="ARBA00023136"/>
    </source>
</evidence>
<keyword evidence="3" id="KW-1003">Cell membrane</keyword>
<proteinExistence type="predicted"/>
<dbReference type="Pfam" id="PF01554">
    <property type="entry name" value="MatE"/>
    <property type="match status" value="2"/>
</dbReference>
<accession>A0ABM8B3K1</accession>
<dbReference type="PIRSF" id="PIRSF006603">
    <property type="entry name" value="DinF"/>
    <property type="match status" value="1"/>
</dbReference>
<evidence type="ECO:0000256" key="2">
    <source>
        <dbReference type="ARBA" id="ARBA00022448"/>
    </source>
</evidence>
<evidence type="ECO:0000256" key="3">
    <source>
        <dbReference type="ARBA" id="ARBA00022475"/>
    </source>
</evidence>
<evidence type="ECO:0000256" key="5">
    <source>
        <dbReference type="ARBA" id="ARBA00022989"/>
    </source>
</evidence>
<keyword evidence="4 7" id="KW-0812">Transmembrane</keyword>
<dbReference type="PANTHER" id="PTHR43549:SF3">
    <property type="entry name" value="MULTIDRUG RESISTANCE PROTEIN YPNP-RELATED"/>
    <property type="match status" value="1"/>
</dbReference>
<feature type="transmembrane region" description="Helical" evidence="7">
    <location>
        <begin position="327"/>
        <end position="343"/>
    </location>
</feature>
<keyword evidence="2" id="KW-0813">Transport</keyword>
<feature type="transmembrane region" description="Helical" evidence="7">
    <location>
        <begin position="22"/>
        <end position="39"/>
    </location>
</feature>
<keyword evidence="6 7" id="KW-0472">Membrane</keyword>
<feature type="transmembrane region" description="Helical" evidence="7">
    <location>
        <begin position="200"/>
        <end position="218"/>
    </location>
</feature>
<evidence type="ECO:0000256" key="4">
    <source>
        <dbReference type="ARBA" id="ARBA00022692"/>
    </source>
</evidence>
<dbReference type="EMBL" id="AP026709">
    <property type="protein sequence ID" value="BDQ38398.1"/>
    <property type="molecule type" value="Genomic_DNA"/>
</dbReference>
<dbReference type="CDD" id="cd13145">
    <property type="entry name" value="MATE_like_5"/>
    <property type="match status" value="1"/>
</dbReference>
<feature type="transmembrane region" description="Helical" evidence="7">
    <location>
        <begin position="363"/>
        <end position="380"/>
    </location>
</feature>
<dbReference type="InterPro" id="IPR002528">
    <property type="entry name" value="MATE_fam"/>
</dbReference>
<reference evidence="8 9" key="1">
    <citation type="submission" date="2022-08" db="EMBL/GenBank/DDBJ databases">
        <title>Genome Sequence of the sulphate-reducing bacterium, Pseudodesulfovibrio sp. SYK.</title>
        <authorList>
            <person name="Kondo R."/>
            <person name="Kataoka T."/>
        </authorList>
    </citation>
    <scope>NUCLEOTIDE SEQUENCE [LARGE SCALE GENOMIC DNA]</scope>
    <source>
        <strain evidence="8 9">SYK</strain>
    </source>
</reference>
<feature type="transmembrane region" description="Helical" evidence="7">
    <location>
        <begin position="392"/>
        <end position="415"/>
    </location>
</feature>
<dbReference type="Proteomes" id="UP001317742">
    <property type="component" value="Chromosome"/>
</dbReference>